<keyword evidence="1" id="KW-0732">Signal</keyword>
<dbReference type="EnsemblMetazoa" id="XM_008213483">
    <property type="protein sequence ID" value="XP_008211705"/>
    <property type="gene ID" value="LOC103316980"/>
</dbReference>
<protein>
    <submittedName>
        <fullName evidence="2">Uncharacterized protein</fullName>
    </submittedName>
</protein>
<name>A0A7M7H904_NASVI</name>
<keyword evidence="3" id="KW-1185">Reference proteome</keyword>
<dbReference type="Proteomes" id="UP000002358">
    <property type="component" value="Chromosome 1"/>
</dbReference>
<evidence type="ECO:0000256" key="1">
    <source>
        <dbReference type="SAM" id="SignalP"/>
    </source>
</evidence>
<evidence type="ECO:0000313" key="3">
    <source>
        <dbReference type="Proteomes" id="UP000002358"/>
    </source>
</evidence>
<sequence>MNRFVYIALFALVIHQASAEDVVPQIKVKRVHIWNVNPYYVGQLSYHITKHNATYNNIGIYWVNAKAWPADVVTSSRVYVTDSEYKNARLLLEAHTPICKESPNRELLPKVVVFDKSQLHGKCVKSGIYNTVDLGYFRFEVLVPNIHEISDYHYVDYKVHDGKDTIVEVTFYSEWGYLNN</sequence>
<feature type="chain" id="PRO_5029620301" evidence="1">
    <location>
        <begin position="20"/>
        <end position="180"/>
    </location>
</feature>
<gene>
    <name evidence="2" type="primary">103316980</name>
</gene>
<organism evidence="2 3">
    <name type="scientific">Nasonia vitripennis</name>
    <name type="common">Parasitic wasp</name>
    <dbReference type="NCBI Taxonomy" id="7425"/>
    <lineage>
        <taxon>Eukaryota</taxon>
        <taxon>Metazoa</taxon>
        <taxon>Ecdysozoa</taxon>
        <taxon>Arthropoda</taxon>
        <taxon>Hexapoda</taxon>
        <taxon>Insecta</taxon>
        <taxon>Pterygota</taxon>
        <taxon>Neoptera</taxon>
        <taxon>Endopterygota</taxon>
        <taxon>Hymenoptera</taxon>
        <taxon>Apocrita</taxon>
        <taxon>Proctotrupomorpha</taxon>
        <taxon>Chalcidoidea</taxon>
        <taxon>Pteromalidae</taxon>
        <taxon>Pteromalinae</taxon>
        <taxon>Nasonia</taxon>
    </lineage>
</organism>
<dbReference type="AlphaFoldDB" id="A0A7M7H904"/>
<accession>A0A7M7H904</accession>
<dbReference type="InParanoid" id="A0A7M7H904"/>
<proteinExistence type="predicted"/>
<reference evidence="2" key="1">
    <citation type="submission" date="2021-01" db="UniProtKB">
        <authorList>
            <consortium name="EnsemblMetazoa"/>
        </authorList>
    </citation>
    <scope>IDENTIFICATION</scope>
</reference>
<dbReference type="KEGG" id="nvi:103316980"/>
<feature type="signal peptide" evidence="1">
    <location>
        <begin position="1"/>
        <end position="19"/>
    </location>
</feature>
<evidence type="ECO:0000313" key="2">
    <source>
        <dbReference type="EnsemblMetazoa" id="XP_008211705"/>
    </source>
</evidence>